<keyword evidence="3" id="KW-1185">Reference proteome</keyword>
<feature type="compositionally biased region" description="Acidic residues" evidence="1">
    <location>
        <begin position="269"/>
        <end position="283"/>
    </location>
</feature>
<feature type="compositionally biased region" description="Polar residues" evidence="1">
    <location>
        <begin position="284"/>
        <end position="293"/>
    </location>
</feature>
<sequence length="323" mass="36449">MVVELLTMEGYHDICSINLSQFRTISIFTSTTVNLGAIIACSSGNPLEGPVEIAYMPNVDSWIPGWQTSKGAEQVVMENGWARFKSDNIFNGMIELHIWTTLVRGPWLSQANHIFHRLRIMSNFDDYVFVNDVQFNLEILGNMEEPPAGFLFLCPPEDFKTSPSSFHWPDSPAFWSLDPSGADRLTLEDATRLGFPTFHCTTEVVGKSWDDGVYKGLREFYQGKGFDPYTQDLARDMKYPLYQLMSEVNKAEDWDADDESNYMQTSSDSDADASGQDDWDLDNESNYPQTSDGSDAEACSEENDNNSDSTNCSFRLDNRARAV</sequence>
<dbReference type="Proteomes" id="UP001218218">
    <property type="component" value="Unassembled WGS sequence"/>
</dbReference>
<protein>
    <submittedName>
        <fullName evidence="2">Uncharacterized protein</fullName>
    </submittedName>
</protein>
<evidence type="ECO:0000256" key="1">
    <source>
        <dbReference type="SAM" id="MobiDB-lite"/>
    </source>
</evidence>
<gene>
    <name evidence="2" type="ORF">DFH08DRAFT_907595</name>
</gene>
<dbReference type="AlphaFoldDB" id="A0AAD7E7C6"/>
<comment type="caution">
    <text evidence="2">The sequence shown here is derived from an EMBL/GenBank/DDBJ whole genome shotgun (WGS) entry which is preliminary data.</text>
</comment>
<accession>A0AAD7E7C6</accession>
<proteinExistence type="predicted"/>
<evidence type="ECO:0000313" key="2">
    <source>
        <dbReference type="EMBL" id="KAJ7300944.1"/>
    </source>
</evidence>
<organism evidence="2 3">
    <name type="scientific">Mycena albidolilacea</name>
    <dbReference type="NCBI Taxonomy" id="1033008"/>
    <lineage>
        <taxon>Eukaryota</taxon>
        <taxon>Fungi</taxon>
        <taxon>Dikarya</taxon>
        <taxon>Basidiomycota</taxon>
        <taxon>Agaricomycotina</taxon>
        <taxon>Agaricomycetes</taxon>
        <taxon>Agaricomycetidae</taxon>
        <taxon>Agaricales</taxon>
        <taxon>Marasmiineae</taxon>
        <taxon>Mycenaceae</taxon>
        <taxon>Mycena</taxon>
    </lineage>
</organism>
<dbReference type="EMBL" id="JARIHO010000148">
    <property type="protein sequence ID" value="KAJ7300944.1"/>
    <property type="molecule type" value="Genomic_DNA"/>
</dbReference>
<evidence type="ECO:0000313" key="3">
    <source>
        <dbReference type="Proteomes" id="UP001218218"/>
    </source>
</evidence>
<feature type="region of interest" description="Disordered" evidence="1">
    <location>
        <begin position="253"/>
        <end position="323"/>
    </location>
</feature>
<feature type="compositionally biased region" description="Acidic residues" evidence="1">
    <location>
        <begin position="294"/>
        <end position="305"/>
    </location>
</feature>
<reference evidence="2" key="1">
    <citation type="submission" date="2023-03" db="EMBL/GenBank/DDBJ databases">
        <title>Massive genome expansion in bonnet fungi (Mycena s.s.) driven by repeated elements and novel gene families across ecological guilds.</title>
        <authorList>
            <consortium name="Lawrence Berkeley National Laboratory"/>
            <person name="Harder C.B."/>
            <person name="Miyauchi S."/>
            <person name="Viragh M."/>
            <person name="Kuo A."/>
            <person name="Thoen E."/>
            <person name="Andreopoulos B."/>
            <person name="Lu D."/>
            <person name="Skrede I."/>
            <person name="Drula E."/>
            <person name="Henrissat B."/>
            <person name="Morin E."/>
            <person name="Kohler A."/>
            <person name="Barry K."/>
            <person name="LaButti K."/>
            <person name="Morin E."/>
            <person name="Salamov A."/>
            <person name="Lipzen A."/>
            <person name="Mereny Z."/>
            <person name="Hegedus B."/>
            <person name="Baldrian P."/>
            <person name="Stursova M."/>
            <person name="Weitz H."/>
            <person name="Taylor A."/>
            <person name="Grigoriev I.V."/>
            <person name="Nagy L.G."/>
            <person name="Martin F."/>
            <person name="Kauserud H."/>
        </authorList>
    </citation>
    <scope>NUCLEOTIDE SEQUENCE</scope>
    <source>
        <strain evidence="2">CBHHK002</strain>
    </source>
</reference>
<name>A0AAD7E7C6_9AGAR</name>